<protein>
    <submittedName>
        <fullName evidence="2">Uncharacterized protein</fullName>
    </submittedName>
</protein>
<dbReference type="EMBL" id="SOFL01000034">
    <property type="protein sequence ID" value="TFC01470.1"/>
    <property type="molecule type" value="Genomic_DNA"/>
</dbReference>
<evidence type="ECO:0000256" key="1">
    <source>
        <dbReference type="SAM" id="MobiDB-lite"/>
    </source>
</evidence>
<name>A0A4R8W871_9MICO</name>
<feature type="region of interest" description="Disordered" evidence="1">
    <location>
        <begin position="130"/>
        <end position="165"/>
    </location>
</feature>
<dbReference type="RefSeq" id="WP_134453835.1">
    <property type="nucleotide sequence ID" value="NZ_SOFL01000034.1"/>
</dbReference>
<sequence>MTDAAASNDGGFDAIAGGMLADEFRASEQDRKFNQMLDDHIDGVTYVEVDGVTYTDDGRLYEPMEDTPRPGAAEGYFAEERARAIYAGETPPATIDELHAKLVLPVVEPASAALAPELQRIVDLNARSYPTSATEIRAPGKHAAPAGPRHRAESPEQDRSQDVGR</sequence>
<proteinExistence type="predicted"/>
<feature type="compositionally biased region" description="Basic and acidic residues" evidence="1">
    <location>
        <begin position="150"/>
        <end position="165"/>
    </location>
</feature>
<evidence type="ECO:0000313" key="2">
    <source>
        <dbReference type="EMBL" id="TFC01470.1"/>
    </source>
</evidence>
<accession>A0A4R8W871</accession>
<organism evidence="2 3">
    <name type="scientific">Cryobacterium adonitolivorans</name>
    <dbReference type="NCBI Taxonomy" id="1259189"/>
    <lineage>
        <taxon>Bacteria</taxon>
        <taxon>Bacillati</taxon>
        <taxon>Actinomycetota</taxon>
        <taxon>Actinomycetes</taxon>
        <taxon>Micrococcales</taxon>
        <taxon>Microbacteriaceae</taxon>
        <taxon>Cryobacterium</taxon>
    </lineage>
</organism>
<dbReference type="OrthoDB" id="5112120at2"/>
<reference evidence="2 3" key="1">
    <citation type="submission" date="2019-03" db="EMBL/GenBank/DDBJ databases">
        <title>Genomics of glacier-inhabiting Cryobacterium strains.</title>
        <authorList>
            <person name="Liu Q."/>
            <person name="Xin Y.-H."/>
        </authorList>
    </citation>
    <scope>NUCLEOTIDE SEQUENCE [LARGE SCALE GENOMIC DNA]</scope>
    <source>
        <strain evidence="2 3">RHLS22-1</strain>
    </source>
</reference>
<gene>
    <name evidence="2" type="ORF">E3O42_10145</name>
</gene>
<dbReference type="Proteomes" id="UP000297907">
    <property type="component" value="Unassembled WGS sequence"/>
</dbReference>
<keyword evidence="3" id="KW-1185">Reference proteome</keyword>
<dbReference type="AlphaFoldDB" id="A0A4R8W871"/>
<evidence type="ECO:0000313" key="3">
    <source>
        <dbReference type="Proteomes" id="UP000297907"/>
    </source>
</evidence>
<comment type="caution">
    <text evidence="2">The sequence shown here is derived from an EMBL/GenBank/DDBJ whole genome shotgun (WGS) entry which is preliminary data.</text>
</comment>